<keyword evidence="3" id="KW-1185">Reference proteome</keyword>
<organism evidence="2 3">
    <name type="scientific">Cetraspora pellucida</name>
    <dbReference type="NCBI Taxonomy" id="1433469"/>
    <lineage>
        <taxon>Eukaryota</taxon>
        <taxon>Fungi</taxon>
        <taxon>Fungi incertae sedis</taxon>
        <taxon>Mucoromycota</taxon>
        <taxon>Glomeromycotina</taxon>
        <taxon>Glomeromycetes</taxon>
        <taxon>Diversisporales</taxon>
        <taxon>Gigasporaceae</taxon>
        <taxon>Cetraspora</taxon>
    </lineage>
</organism>
<evidence type="ECO:0000313" key="2">
    <source>
        <dbReference type="EMBL" id="CAG8835190.1"/>
    </source>
</evidence>
<reference evidence="2" key="1">
    <citation type="submission" date="2021-06" db="EMBL/GenBank/DDBJ databases">
        <authorList>
            <person name="Kallberg Y."/>
            <person name="Tangrot J."/>
            <person name="Rosling A."/>
        </authorList>
    </citation>
    <scope>NUCLEOTIDE SEQUENCE</scope>
    <source>
        <strain evidence="2">FL966</strain>
    </source>
</reference>
<feature type="compositionally biased region" description="Polar residues" evidence="1">
    <location>
        <begin position="1"/>
        <end position="15"/>
    </location>
</feature>
<dbReference type="Proteomes" id="UP000789759">
    <property type="component" value="Unassembled WGS sequence"/>
</dbReference>
<evidence type="ECO:0000256" key="1">
    <source>
        <dbReference type="SAM" id="MobiDB-lite"/>
    </source>
</evidence>
<evidence type="ECO:0000313" key="3">
    <source>
        <dbReference type="Proteomes" id="UP000789759"/>
    </source>
</evidence>
<feature type="non-terminal residue" evidence="2">
    <location>
        <position position="1"/>
    </location>
</feature>
<accession>A0A9N9KKG0</accession>
<proteinExistence type="predicted"/>
<gene>
    <name evidence="2" type="ORF">CPELLU_LOCUS21203</name>
</gene>
<name>A0A9N9KKG0_9GLOM</name>
<dbReference type="AlphaFoldDB" id="A0A9N9KKG0"/>
<comment type="caution">
    <text evidence="2">The sequence shown here is derived from an EMBL/GenBank/DDBJ whole genome shotgun (WGS) entry which is preliminary data.</text>
</comment>
<protein>
    <submittedName>
        <fullName evidence="2">24013_t:CDS:1</fullName>
    </submittedName>
</protein>
<sequence>SETTSTSTSQANEHSATVAPKSPTITFQQPSETLSMVTSQLQPMTFETQQSASTTNHRFGDSETLTHRLDLTRQYVLNVIKR</sequence>
<dbReference type="OrthoDB" id="10398119at2759"/>
<feature type="region of interest" description="Disordered" evidence="1">
    <location>
        <begin position="1"/>
        <end position="25"/>
    </location>
</feature>
<dbReference type="EMBL" id="CAJVQA010075458">
    <property type="protein sequence ID" value="CAG8835190.1"/>
    <property type="molecule type" value="Genomic_DNA"/>
</dbReference>